<comment type="caution">
    <text evidence="5">Lacks conserved residue(s) required for the propagation of feature annotation.</text>
</comment>
<feature type="domain" description="EGF-like" evidence="8">
    <location>
        <begin position="2290"/>
        <end position="2329"/>
    </location>
</feature>
<feature type="region of interest" description="Disordered" evidence="6">
    <location>
        <begin position="286"/>
        <end position="306"/>
    </location>
</feature>
<dbReference type="InterPro" id="IPR018097">
    <property type="entry name" value="EGF_Ca-bd_CS"/>
</dbReference>
<dbReference type="SUPFAM" id="SSF57184">
    <property type="entry name" value="Growth factor receptor domain"/>
    <property type="match status" value="1"/>
</dbReference>
<dbReference type="PROSITE" id="PS00010">
    <property type="entry name" value="ASX_HYDROXYL"/>
    <property type="match status" value="1"/>
</dbReference>
<evidence type="ECO:0000259" key="8">
    <source>
        <dbReference type="PROSITE" id="PS50026"/>
    </source>
</evidence>
<keyword evidence="10" id="KW-1185">Reference proteome</keyword>
<dbReference type="PANTHER" id="PTHR24034">
    <property type="entry name" value="EGF-LIKE DOMAIN-CONTAINING PROTEIN"/>
    <property type="match status" value="1"/>
</dbReference>
<reference evidence="9" key="1">
    <citation type="submission" date="2022-03" db="EMBL/GenBank/DDBJ databases">
        <authorList>
            <person name="Tunstrom K."/>
        </authorList>
    </citation>
    <scope>NUCLEOTIDE SEQUENCE</scope>
</reference>
<dbReference type="InterPro" id="IPR001881">
    <property type="entry name" value="EGF-like_Ca-bd_dom"/>
</dbReference>
<accession>A0AAU9UN77</accession>
<dbReference type="PROSITE" id="PS00022">
    <property type="entry name" value="EGF_1"/>
    <property type="match status" value="1"/>
</dbReference>
<feature type="compositionally biased region" description="Low complexity" evidence="6">
    <location>
        <begin position="1290"/>
        <end position="1304"/>
    </location>
</feature>
<feature type="compositionally biased region" description="Pro residues" evidence="6">
    <location>
        <begin position="2482"/>
        <end position="2491"/>
    </location>
</feature>
<dbReference type="Proteomes" id="UP001153954">
    <property type="component" value="Unassembled WGS sequence"/>
</dbReference>
<dbReference type="SMART" id="SM00179">
    <property type="entry name" value="EGF_CA"/>
    <property type="match status" value="1"/>
</dbReference>
<comment type="caution">
    <text evidence="9">The sequence shown here is derived from an EMBL/GenBank/DDBJ whole genome shotgun (WGS) entry which is preliminary data.</text>
</comment>
<evidence type="ECO:0000256" key="6">
    <source>
        <dbReference type="SAM" id="MobiDB-lite"/>
    </source>
</evidence>
<feature type="region of interest" description="Disordered" evidence="6">
    <location>
        <begin position="1402"/>
        <end position="1423"/>
    </location>
</feature>
<keyword evidence="7" id="KW-0472">Membrane</keyword>
<feature type="region of interest" description="Disordered" evidence="6">
    <location>
        <begin position="1286"/>
        <end position="1310"/>
    </location>
</feature>
<feature type="region of interest" description="Disordered" evidence="6">
    <location>
        <begin position="1522"/>
        <end position="1568"/>
    </location>
</feature>
<gene>
    <name evidence="9" type="ORF">EEDITHA_LOCUS14137</name>
</gene>
<dbReference type="SMART" id="SM00181">
    <property type="entry name" value="EGF"/>
    <property type="match status" value="3"/>
</dbReference>
<feature type="compositionally biased region" description="Polar residues" evidence="6">
    <location>
        <begin position="286"/>
        <end position="301"/>
    </location>
</feature>
<keyword evidence="1 5" id="KW-0245">EGF-like domain</keyword>
<dbReference type="Gene3D" id="2.10.25.10">
    <property type="entry name" value="Laminin"/>
    <property type="match status" value="1"/>
</dbReference>
<evidence type="ECO:0000256" key="7">
    <source>
        <dbReference type="SAM" id="Phobius"/>
    </source>
</evidence>
<feature type="region of interest" description="Disordered" evidence="6">
    <location>
        <begin position="2460"/>
        <end position="2494"/>
    </location>
</feature>
<dbReference type="CDD" id="cd00054">
    <property type="entry name" value="EGF_CA"/>
    <property type="match status" value="1"/>
</dbReference>
<evidence type="ECO:0000256" key="3">
    <source>
        <dbReference type="ARBA" id="ARBA00022737"/>
    </source>
</evidence>
<feature type="compositionally biased region" description="Polar residues" evidence="6">
    <location>
        <begin position="1713"/>
        <end position="1724"/>
    </location>
</feature>
<keyword evidence="2" id="KW-0732">Signal</keyword>
<dbReference type="EMBL" id="CAKOGL010000021">
    <property type="protein sequence ID" value="CAH2099099.1"/>
    <property type="molecule type" value="Genomic_DNA"/>
</dbReference>
<dbReference type="SUPFAM" id="SSF82671">
    <property type="entry name" value="SEA domain"/>
    <property type="match status" value="1"/>
</dbReference>
<feature type="domain" description="EGF-like" evidence="8">
    <location>
        <begin position="2340"/>
        <end position="2374"/>
    </location>
</feature>
<organism evidence="9 10">
    <name type="scientific">Euphydryas editha</name>
    <name type="common">Edith's checkerspot</name>
    <dbReference type="NCBI Taxonomy" id="104508"/>
    <lineage>
        <taxon>Eukaryota</taxon>
        <taxon>Metazoa</taxon>
        <taxon>Ecdysozoa</taxon>
        <taxon>Arthropoda</taxon>
        <taxon>Hexapoda</taxon>
        <taxon>Insecta</taxon>
        <taxon>Pterygota</taxon>
        <taxon>Neoptera</taxon>
        <taxon>Endopterygota</taxon>
        <taxon>Lepidoptera</taxon>
        <taxon>Glossata</taxon>
        <taxon>Ditrysia</taxon>
        <taxon>Papilionoidea</taxon>
        <taxon>Nymphalidae</taxon>
        <taxon>Nymphalinae</taxon>
        <taxon>Euphydryas</taxon>
    </lineage>
</organism>
<evidence type="ECO:0000313" key="9">
    <source>
        <dbReference type="EMBL" id="CAH2099099.1"/>
    </source>
</evidence>
<evidence type="ECO:0000256" key="5">
    <source>
        <dbReference type="PROSITE-ProRule" id="PRU00076"/>
    </source>
</evidence>
<dbReference type="PROSITE" id="PS01187">
    <property type="entry name" value="EGF_CA"/>
    <property type="match status" value="1"/>
</dbReference>
<evidence type="ECO:0000256" key="4">
    <source>
        <dbReference type="ARBA" id="ARBA00023157"/>
    </source>
</evidence>
<feature type="region of interest" description="Disordered" evidence="6">
    <location>
        <begin position="895"/>
        <end position="917"/>
    </location>
</feature>
<keyword evidence="3" id="KW-0677">Repeat</keyword>
<dbReference type="InterPro" id="IPR049883">
    <property type="entry name" value="NOTCH1_EGF-like"/>
</dbReference>
<evidence type="ECO:0000256" key="2">
    <source>
        <dbReference type="ARBA" id="ARBA00022729"/>
    </source>
</evidence>
<feature type="compositionally biased region" description="Basic and acidic residues" evidence="6">
    <location>
        <begin position="8"/>
        <end position="18"/>
    </location>
</feature>
<dbReference type="InterPro" id="IPR000742">
    <property type="entry name" value="EGF"/>
</dbReference>
<feature type="region of interest" description="Disordered" evidence="6">
    <location>
        <begin position="1711"/>
        <end position="1779"/>
    </location>
</feature>
<feature type="compositionally biased region" description="Polar residues" evidence="6">
    <location>
        <begin position="1406"/>
        <end position="1423"/>
    </location>
</feature>
<dbReference type="GO" id="GO:0005509">
    <property type="term" value="F:calcium ion binding"/>
    <property type="evidence" value="ECO:0007669"/>
    <property type="project" value="InterPro"/>
</dbReference>
<protein>
    <recommendedName>
        <fullName evidence="8">EGF-like domain-containing protein</fullName>
    </recommendedName>
</protein>
<sequence length="2691" mass="300284">MSNGVEVLVKDKSSDGKHEQRKNKVMQFNSSKTSKRHENSTLQNKSLLSSTVATVLNRQHISAFFPLHQLMQHNYIIKTCMTTYTYLTTVVQNKRSAVSTFETIVSVVTTESLTNLYATDVLADLKPTKTKYMEVKTIHPSAASNMFLNNIPKIEKRIDSQEEHDFDLIQPSEISHAPCTTSCTCSHSKTEGLKTKYTNLKQSAVHTPDKYVLKNTKYGGTKVDIRPTRKESVDQTLYHPYEYETSSHTPPTDKIVEKYTQVNDYSDEKDSNSVEISELLTNEQAPPSKTNIVSGNNTSIKNKPDKTQKVNKNKFVMAELIKLGSLGIKSLSQLAPVLEKMTGGFMKRQESNKTSTTTTTVKPNNKLQTYSASKRVDNDLETKGDNFPIYIPVDEMETSESQISFKNVTLQQNFAWATENKYSKAHFVKPKIVYESPLVNGGIPISPGEIITANSDVIVGKPAVGGPLTLGASGIKLQNPVNPPLIDNVDANNDQYIVKEKPVIDQSILGIDTHDSFDLRPPELPKLKTKPNKNMIRPIGSHSIQQNSQQWLPPTSYITNEPVKHSGSIKNKAPLLSNHGRPVFLDFIPSLNKPPNSIHQTNYKPIFGGILEQDIPDNNPSSSEIISTKVTTNGEYADIQISDFENKPFLVDIQPSRVANVLIPHGSSTALVFAGSTEPHKTGDYIDDPLPYPEPGYFGSFSIDAPHMTNVHNVILNKNQFSLKNDVQSMPDSYVKNLTPRPPTHKEPGFNNDQKLKWNESKRPKDLLNIPPPTSNQETHIQIGPQITAYNPEIYKVDFENNNKVNKKSKEGKDVIDKEYENYLAVPPPPPKMHFNQEIRYDKKRYQQRPVVHTKPVQDSNTFLNIQHPISKQLPPKVTSEIYFASQLPSNQATPTYTFKLPQSPTTGTNTQVKLPTKPNDQIHKLVTSSNTANKSIITGNNKENTYTVTLNTGTNVAGGSNNGQIVGSSISVPISTTSLNGQINANIPIGTNFAIRVEDDPAKYESVALHGKRHPSLIFGDQEHEAGDKMNVYNVNSFELKPNSTQLQTSVSEIKTVLNKNIRDKTIHKGHSNVLAPSINSHANFPMINEDTYDDINVNYADSKEINFDKRPLSFIPEVATNSHGWYASVLKEDNVKNIKVEATTRKMIPLNFDNSSNSLLEFGEKIATVGKPPTEFWDQKNKQTINNFSVGKPFSKPNAGQNPNILPFTIRPNYIPSIFGNTQTVYDIPVRDNSEEISTIKTINSKPTKPIYETAEEIYDGEEESGSNSEIDGEVSSESMKIPIITPSSDKSNFTNSSSVSTQESYSNLNKPTEGVQLVNFNPGTQTEKPFKSSNKTTFHSNNMEPIFDHNPYMKPRPFTVNTAIPLDHQLQQPHWQINQLMENSTNASYEDNMELNTGEEKYTSSTNRPFSTRKPTGFQRNKYNNQQKLTNSVQSNNIRLSNESNIITSTIQIQDKKPLIVEVEEKSTVPSFTIKTEPDMLKNSSREIIDLSPPPPSVNYNFKPSITDEIMGMSPPPPRNPLQRVPSRAPQTPRPILPIRTPAPYRTVPPKTLPPRQSIQRPLKQPIRDEISTYRPTYDIVNKVKRPTFSVNQPSSHLLPPPKDLPSKVSSQQKIPKPTNIGASVVNENVEKVIFPTLVSSSWLTSSNFDFSSSFNFGPTSVFFPDSVPTKVSEDVSKVILESSSENVYNSNEYETSSEMVDYSDETPIKQDTITNPNQVNKTKETETKFSNEHFGSSTEDINKDKMKVIPIGNKNRTRKPYPVRNDDKKSSTNKFKLPSKTVPIIRPTRTLSRPEFSYPTRSTSIKKIVRPMPSRPLAVFPTTVIESSESSIDEDYIKGTEVLKEDEISTIATELPSIIEKTITTTFTISKDPTESNIHKTHHAGNEIKISDEIIPTKTEFKTTIITLTKTLAEPPQTVSSIGYVNLTHTLTVTHTETSLVSQSEGAITETLILTNTQTSTIVDVVTEIYTEVKPTTIVETVTKHIPIIQIETTPVIESTLPTKIALDDITMSSEEKDNFIIRDNDVTENIQKIELEEEKDNDTFFVVMNKSQNGGKSPPIHTDIETGDYDGITRTEQVNNNGVSQVLFGEILLAGTPFLETTNVGRPTGIGYGKECQPDCKASRNERCQRIDGIMKCVCRPGFARMFPDRPCKPTYTYSVRLALGSQGNERLKFHTSLSDNSSKEYHSLAVATHEGINRMVMQSDLRDVYHGVHITGFHPIEINASQGEPYQGVINDFYVQLSDNAHESRLKEVIEKYLRNNNYSLGGTEVHAAEEFIDRLNVSDFDECTSTQFHDCSENARCFNLRGTYTCSCLEGFADLSVNTLYPGRICSSDAVGCATCNYHGTCFERESAMICECFKWYAGRTCQVNLKAVLITVTVIGLLIIAVVTIWASKRCCCQKVPTTQTFVIGCMQGMPSLHQGNIPSKQRADRRALITERIETAETCSVQNTSLPYIPSKSRSRSCSRQHAVSAPPAHAPPPPPAPALMIPRARLHPLHSDSRDNLSRKKSSEICSEAKLISYLESGATNTTEEMRRKHSMESSYSINKERSNKQGALVSAGFKVSTTVRPEESVKEDRDDASSINKTDLEAEMSQFDTLRKTYSQEDISEWTDAERRIGELTLSEARSVGGTLPASTGRAASSTRLTHQEANTMAERDLGSTFLLPHVHLYKPDLTSDVSEFDSL</sequence>
<feature type="compositionally biased region" description="Basic and acidic residues" evidence="6">
    <location>
        <begin position="1725"/>
        <end position="1735"/>
    </location>
</feature>
<dbReference type="InterPro" id="IPR050751">
    <property type="entry name" value="ECM_structural_protein"/>
</dbReference>
<dbReference type="InterPro" id="IPR036364">
    <property type="entry name" value="SEA_dom_sf"/>
</dbReference>
<feature type="transmembrane region" description="Helical" evidence="7">
    <location>
        <begin position="2379"/>
        <end position="2399"/>
    </location>
</feature>
<feature type="region of interest" description="Disordered" evidence="6">
    <location>
        <begin position="1"/>
        <end position="43"/>
    </location>
</feature>
<feature type="region of interest" description="Disordered" evidence="6">
    <location>
        <begin position="1594"/>
        <end position="1619"/>
    </location>
</feature>
<dbReference type="FunFam" id="2.10.25.10:FF:000038">
    <property type="entry name" value="Fibrillin 2"/>
    <property type="match status" value="1"/>
</dbReference>
<proteinExistence type="predicted"/>
<evidence type="ECO:0000256" key="1">
    <source>
        <dbReference type="ARBA" id="ARBA00022536"/>
    </source>
</evidence>
<feature type="compositionally biased region" description="Polar residues" evidence="6">
    <location>
        <begin position="895"/>
        <end position="914"/>
    </location>
</feature>
<dbReference type="Pfam" id="PF07645">
    <property type="entry name" value="EGF_CA"/>
    <property type="match status" value="1"/>
</dbReference>
<dbReference type="InterPro" id="IPR009030">
    <property type="entry name" value="Growth_fac_rcpt_cys_sf"/>
</dbReference>
<dbReference type="PROSITE" id="PS50026">
    <property type="entry name" value="EGF_3"/>
    <property type="match status" value="2"/>
</dbReference>
<keyword evidence="7" id="KW-0812">Transmembrane</keyword>
<dbReference type="PANTHER" id="PTHR24034:SF89">
    <property type="entry name" value="COMPLEMENT COMPONENT C1Q RECEPTOR"/>
    <property type="match status" value="1"/>
</dbReference>
<evidence type="ECO:0000313" key="10">
    <source>
        <dbReference type="Proteomes" id="UP001153954"/>
    </source>
</evidence>
<keyword evidence="4 5" id="KW-1015">Disulfide bond</keyword>
<feature type="disulfide bond" evidence="5">
    <location>
        <begin position="2364"/>
        <end position="2373"/>
    </location>
</feature>
<name>A0AAU9UN77_EUPED</name>
<dbReference type="InterPro" id="IPR000152">
    <property type="entry name" value="EGF-type_Asp/Asn_hydroxyl_site"/>
</dbReference>
<keyword evidence="7" id="KW-1133">Transmembrane helix</keyword>